<dbReference type="InterPro" id="IPR037401">
    <property type="entry name" value="SnoaL-like"/>
</dbReference>
<sequence>MSAGPAALVEARTAAVAAKDIETLVAQYAEDVTLFDALDTLRDTGRDAERARLRTWFAAYRSAIDLRIHDLEVVEGGDVAFAHYLFHVGGTMTDGTEVRMWVRSTVGFRRGEDGWKVVHEHSSVPFDGATGAALMALKPTGTAAG</sequence>
<keyword evidence="2" id="KW-0413">Isomerase</keyword>
<dbReference type="GO" id="GO:0016853">
    <property type="term" value="F:isomerase activity"/>
    <property type="evidence" value="ECO:0007669"/>
    <property type="project" value="UniProtKB-KW"/>
</dbReference>
<organism evidence="2 3">
    <name type="scientific">Amycolatopsis australiensis</name>
    <dbReference type="NCBI Taxonomy" id="546364"/>
    <lineage>
        <taxon>Bacteria</taxon>
        <taxon>Bacillati</taxon>
        <taxon>Actinomycetota</taxon>
        <taxon>Actinomycetes</taxon>
        <taxon>Pseudonocardiales</taxon>
        <taxon>Pseudonocardiaceae</taxon>
        <taxon>Amycolatopsis</taxon>
    </lineage>
</organism>
<dbReference type="Gene3D" id="3.10.450.50">
    <property type="match status" value="1"/>
</dbReference>
<dbReference type="InterPro" id="IPR032710">
    <property type="entry name" value="NTF2-like_dom_sf"/>
</dbReference>
<evidence type="ECO:0000259" key="1">
    <source>
        <dbReference type="Pfam" id="PF13474"/>
    </source>
</evidence>
<proteinExistence type="predicted"/>
<dbReference type="STRING" id="546364.SAMN04489730_5432"/>
<gene>
    <name evidence="2" type="ORF">SAMN04489730_5432</name>
</gene>
<evidence type="ECO:0000313" key="3">
    <source>
        <dbReference type="Proteomes" id="UP000182740"/>
    </source>
</evidence>
<dbReference type="Proteomes" id="UP000182740">
    <property type="component" value="Unassembled WGS sequence"/>
</dbReference>
<keyword evidence="3" id="KW-1185">Reference proteome</keyword>
<reference evidence="3" key="1">
    <citation type="submission" date="2016-11" db="EMBL/GenBank/DDBJ databases">
        <authorList>
            <person name="Varghese N."/>
            <person name="Submissions S."/>
        </authorList>
    </citation>
    <scope>NUCLEOTIDE SEQUENCE [LARGE SCALE GENOMIC DNA]</scope>
    <source>
        <strain evidence="3">DSM 44671</strain>
    </source>
</reference>
<accession>A0A1K1SF42</accession>
<evidence type="ECO:0000313" key="2">
    <source>
        <dbReference type="EMBL" id="SFW82533.1"/>
    </source>
</evidence>
<dbReference type="EMBL" id="FPJG01000006">
    <property type="protein sequence ID" value="SFW82533.1"/>
    <property type="molecule type" value="Genomic_DNA"/>
</dbReference>
<dbReference type="RefSeq" id="WP_072478912.1">
    <property type="nucleotide sequence ID" value="NZ_FPJG01000006.1"/>
</dbReference>
<name>A0A1K1SF42_9PSEU</name>
<dbReference type="OrthoDB" id="9812295at2"/>
<feature type="domain" description="SnoaL-like" evidence="1">
    <location>
        <begin position="7"/>
        <end position="126"/>
    </location>
</feature>
<dbReference type="Pfam" id="PF13474">
    <property type="entry name" value="SnoaL_3"/>
    <property type="match status" value="1"/>
</dbReference>
<protein>
    <submittedName>
        <fullName evidence="2">Ketosteroid isomerase homolog</fullName>
    </submittedName>
</protein>
<dbReference type="AlphaFoldDB" id="A0A1K1SF42"/>
<dbReference type="SUPFAM" id="SSF54427">
    <property type="entry name" value="NTF2-like"/>
    <property type="match status" value="1"/>
</dbReference>